<dbReference type="Proteomes" id="UP001055879">
    <property type="component" value="Linkage Group LG01"/>
</dbReference>
<reference evidence="2" key="1">
    <citation type="journal article" date="2022" name="Mol. Ecol. Resour.">
        <title>The genomes of chicory, endive, great burdock and yacon provide insights into Asteraceae palaeo-polyploidization history and plant inulin production.</title>
        <authorList>
            <person name="Fan W."/>
            <person name="Wang S."/>
            <person name="Wang H."/>
            <person name="Wang A."/>
            <person name="Jiang F."/>
            <person name="Liu H."/>
            <person name="Zhao H."/>
            <person name="Xu D."/>
            <person name="Zhang Y."/>
        </authorList>
    </citation>
    <scope>NUCLEOTIDE SEQUENCE [LARGE SCALE GENOMIC DNA]</scope>
    <source>
        <strain evidence="2">cv. Niubang</strain>
    </source>
</reference>
<name>A0ACB9FFD5_ARCLA</name>
<protein>
    <submittedName>
        <fullName evidence="1">Uncharacterized protein</fullName>
    </submittedName>
</protein>
<proteinExistence type="predicted"/>
<gene>
    <name evidence="1" type="ORF">L6452_01169</name>
</gene>
<sequence length="377" mass="42169">MYRPSPVRNQRSKGIKIKHVLQVCLLVAVCFWLIFQVKRSHDKKQEFDGSDPKISSSTHSQSSDEIIKLGRKDLQPKLEETTKEVEIHEEVEEQEEQEQAEHEDSKHEVEDQDEDKIEEEKEDERGGADDEIDENEQEKIEVEIDREDMNTMDEDKETEESEEKESDGQNQTENGGSLDDHDEDGSTVHTHEAREEHYKADDASSAVTNENGNGTLDNSNGNVGLVDNDQTAKNGPPSNTTTIQEISLNSTESIDAHENEPPANTTVTTTNSTQSQNVTEGVTDYISEVLKSNESNSSKTEVENDAGEGENLETKNETEGTEETLDSYETKPEDLDQNETIDSGDPSHLEEKEVRTDLETLPEIETEGGNSEDTAAE</sequence>
<dbReference type="EMBL" id="CM042047">
    <property type="protein sequence ID" value="KAI3770048.1"/>
    <property type="molecule type" value="Genomic_DNA"/>
</dbReference>
<accession>A0ACB9FFD5</accession>
<comment type="caution">
    <text evidence="1">The sequence shown here is derived from an EMBL/GenBank/DDBJ whole genome shotgun (WGS) entry which is preliminary data.</text>
</comment>
<reference evidence="1 2" key="2">
    <citation type="journal article" date="2022" name="Mol. Ecol. Resour.">
        <title>The genomes of chicory, endive, great burdock and yacon provide insights into Asteraceae paleo-polyploidization history and plant inulin production.</title>
        <authorList>
            <person name="Fan W."/>
            <person name="Wang S."/>
            <person name="Wang H."/>
            <person name="Wang A."/>
            <person name="Jiang F."/>
            <person name="Liu H."/>
            <person name="Zhao H."/>
            <person name="Xu D."/>
            <person name="Zhang Y."/>
        </authorList>
    </citation>
    <scope>NUCLEOTIDE SEQUENCE [LARGE SCALE GENOMIC DNA]</scope>
    <source>
        <strain evidence="2">cv. Niubang</strain>
    </source>
</reference>
<evidence type="ECO:0000313" key="2">
    <source>
        <dbReference type="Proteomes" id="UP001055879"/>
    </source>
</evidence>
<organism evidence="1 2">
    <name type="scientific">Arctium lappa</name>
    <name type="common">Greater burdock</name>
    <name type="synonym">Lappa major</name>
    <dbReference type="NCBI Taxonomy" id="4217"/>
    <lineage>
        <taxon>Eukaryota</taxon>
        <taxon>Viridiplantae</taxon>
        <taxon>Streptophyta</taxon>
        <taxon>Embryophyta</taxon>
        <taxon>Tracheophyta</taxon>
        <taxon>Spermatophyta</taxon>
        <taxon>Magnoliopsida</taxon>
        <taxon>eudicotyledons</taxon>
        <taxon>Gunneridae</taxon>
        <taxon>Pentapetalae</taxon>
        <taxon>asterids</taxon>
        <taxon>campanulids</taxon>
        <taxon>Asterales</taxon>
        <taxon>Asteraceae</taxon>
        <taxon>Carduoideae</taxon>
        <taxon>Cardueae</taxon>
        <taxon>Arctiinae</taxon>
        <taxon>Arctium</taxon>
    </lineage>
</organism>
<keyword evidence="2" id="KW-1185">Reference proteome</keyword>
<evidence type="ECO:0000313" key="1">
    <source>
        <dbReference type="EMBL" id="KAI3770048.1"/>
    </source>
</evidence>